<evidence type="ECO:0000256" key="2">
    <source>
        <dbReference type="ARBA" id="ARBA00022448"/>
    </source>
</evidence>
<evidence type="ECO:0000256" key="6">
    <source>
        <dbReference type="ARBA" id="ARBA00023136"/>
    </source>
</evidence>
<reference evidence="9 10" key="1">
    <citation type="submission" date="2021-03" db="EMBL/GenBank/DDBJ databases">
        <title>Sequencing the genomes of 1000 actinobacteria strains.</title>
        <authorList>
            <person name="Klenk H.-P."/>
        </authorList>
    </citation>
    <scope>NUCLEOTIDE SEQUENCE [LARGE SCALE GENOMIC DNA]</scope>
    <source>
        <strain evidence="9 10">DSM 14566</strain>
    </source>
</reference>
<dbReference type="PROSITE" id="PS50928">
    <property type="entry name" value="ABC_TM1"/>
    <property type="match status" value="1"/>
</dbReference>
<feature type="transmembrane region" description="Helical" evidence="7">
    <location>
        <begin position="33"/>
        <end position="55"/>
    </location>
</feature>
<evidence type="ECO:0000313" key="10">
    <source>
        <dbReference type="Proteomes" id="UP001519290"/>
    </source>
</evidence>
<sequence>MMAALLTAARGGGAAAPSALDARRRPRRRLRRLLRHLFLLVFVLLMVYPLLWMVVSSFKPGELVLTQPGIVPEAVTLENYRFGWNALNEPFTHYLINSFLVAFGAILGNLFSCSLTAYALARLEFRARKAYFAIVLGSVMLPMHALVIPQYIAFSELGFVNTYVPLLLPKFLATDAFFIFLLMQFIRTLPRELDQAAMIDGASPFRIFWSVILPLLQPALVTTAVFTFIWTWNDYFTPLIYLTQSEMYTVSVALKSLVDVQTSSGTGILFAMSLISLVPIFIFFITAQKYLVQGIATTGLK</sequence>
<evidence type="ECO:0000256" key="3">
    <source>
        <dbReference type="ARBA" id="ARBA00022475"/>
    </source>
</evidence>
<accession>A0ABS4WVE8</accession>
<comment type="subcellular location">
    <subcellularLocation>
        <location evidence="1 7">Cell membrane</location>
        <topology evidence="1 7">Multi-pass membrane protein</topology>
    </subcellularLocation>
</comment>
<dbReference type="Proteomes" id="UP001519290">
    <property type="component" value="Unassembled WGS sequence"/>
</dbReference>
<feature type="transmembrane region" description="Helical" evidence="7">
    <location>
        <begin position="130"/>
        <end position="154"/>
    </location>
</feature>
<dbReference type="InterPro" id="IPR035906">
    <property type="entry name" value="MetI-like_sf"/>
</dbReference>
<dbReference type="PANTHER" id="PTHR43744:SF6">
    <property type="entry name" value="ABC TRANSPORTER PERMEASE PROTEIN YESQ-RELATED"/>
    <property type="match status" value="1"/>
</dbReference>
<keyword evidence="9" id="KW-0762">Sugar transport</keyword>
<dbReference type="Pfam" id="PF00528">
    <property type="entry name" value="BPD_transp_1"/>
    <property type="match status" value="1"/>
</dbReference>
<feature type="transmembrane region" description="Helical" evidence="7">
    <location>
        <begin position="267"/>
        <end position="287"/>
    </location>
</feature>
<evidence type="ECO:0000256" key="7">
    <source>
        <dbReference type="RuleBase" id="RU363032"/>
    </source>
</evidence>
<keyword evidence="10" id="KW-1185">Reference proteome</keyword>
<feature type="transmembrane region" description="Helical" evidence="7">
    <location>
        <begin position="207"/>
        <end position="232"/>
    </location>
</feature>
<dbReference type="CDD" id="cd06261">
    <property type="entry name" value="TM_PBP2"/>
    <property type="match status" value="1"/>
</dbReference>
<feature type="transmembrane region" description="Helical" evidence="7">
    <location>
        <begin position="166"/>
        <end position="186"/>
    </location>
</feature>
<dbReference type="SUPFAM" id="SSF161098">
    <property type="entry name" value="MetI-like"/>
    <property type="match status" value="1"/>
</dbReference>
<feature type="domain" description="ABC transmembrane type-1" evidence="8">
    <location>
        <begin position="95"/>
        <end position="287"/>
    </location>
</feature>
<keyword evidence="3" id="KW-1003">Cell membrane</keyword>
<organism evidence="9 10">
    <name type="scientific">Brachybacterium sacelli</name>
    <dbReference type="NCBI Taxonomy" id="173364"/>
    <lineage>
        <taxon>Bacteria</taxon>
        <taxon>Bacillati</taxon>
        <taxon>Actinomycetota</taxon>
        <taxon>Actinomycetes</taxon>
        <taxon>Micrococcales</taxon>
        <taxon>Dermabacteraceae</taxon>
        <taxon>Brachybacterium</taxon>
    </lineage>
</organism>
<dbReference type="Gene3D" id="1.10.3720.10">
    <property type="entry name" value="MetI-like"/>
    <property type="match status" value="1"/>
</dbReference>
<keyword evidence="4 7" id="KW-0812">Transmembrane</keyword>
<name>A0ABS4WVE8_9MICO</name>
<evidence type="ECO:0000259" key="8">
    <source>
        <dbReference type="PROSITE" id="PS50928"/>
    </source>
</evidence>
<keyword evidence="5 7" id="KW-1133">Transmembrane helix</keyword>
<protein>
    <submittedName>
        <fullName evidence="9">Multiple sugar transport system permease protein</fullName>
    </submittedName>
</protein>
<dbReference type="InterPro" id="IPR000515">
    <property type="entry name" value="MetI-like"/>
</dbReference>
<keyword evidence="6 7" id="KW-0472">Membrane</keyword>
<dbReference type="PANTHER" id="PTHR43744">
    <property type="entry name" value="ABC TRANSPORTER PERMEASE PROTEIN MG189-RELATED-RELATED"/>
    <property type="match status" value="1"/>
</dbReference>
<evidence type="ECO:0000256" key="4">
    <source>
        <dbReference type="ARBA" id="ARBA00022692"/>
    </source>
</evidence>
<evidence type="ECO:0000313" key="9">
    <source>
        <dbReference type="EMBL" id="MBP2380181.1"/>
    </source>
</evidence>
<dbReference type="EMBL" id="JAGIOD010000001">
    <property type="protein sequence ID" value="MBP2380181.1"/>
    <property type="molecule type" value="Genomic_DNA"/>
</dbReference>
<comment type="caution">
    <text evidence="9">The sequence shown here is derived from an EMBL/GenBank/DDBJ whole genome shotgun (WGS) entry which is preliminary data.</text>
</comment>
<keyword evidence="2 7" id="KW-0813">Transport</keyword>
<evidence type="ECO:0000256" key="5">
    <source>
        <dbReference type="ARBA" id="ARBA00022989"/>
    </source>
</evidence>
<evidence type="ECO:0000256" key="1">
    <source>
        <dbReference type="ARBA" id="ARBA00004651"/>
    </source>
</evidence>
<gene>
    <name evidence="9" type="ORF">JOF43_000138</name>
</gene>
<feature type="transmembrane region" description="Helical" evidence="7">
    <location>
        <begin position="94"/>
        <end position="118"/>
    </location>
</feature>
<comment type="similarity">
    <text evidence="7">Belongs to the binding-protein-dependent transport system permease family.</text>
</comment>
<proteinExistence type="inferred from homology"/>